<keyword evidence="7" id="KW-0472">Membrane</keyword>
<dbReference type="AlphaFoldDB" id="A0A1I1UN21"/>
<dbReference type="GO" id="GO:0090729">
    <property type="term" value="F:toxin activity"/>
    <property type="evidence" value="ECO:0007669"/>
    <property type="project" value="UniProtKB-KW"/>
</dbReference>
<evidence type="ECO:0000256" key="1">
    <source>
        <dbReference type="ARBA" id="ARBA00004370"/>
    </source>
</evidence>
<dbReference type="InterPro" id="IPR003995">
    <property type="entry name" value="RTX_toxin_determinant-A"/>
</dbReference>
<dbReference type="PROSITE" id="PS00330">
    <property type="entry name" value="HEMOLYSIN_CALCIUM"/>
    <property type="match status" value="6"/>
</dbReference>
<dbReference type="Pfam" id="PF00353">
    <property type="entry name" value="HemolysinCabind"/>
    <property type="match status" value="5"/>
</dbReference>
<proteinExistence type="predicted"/>
<dbReference type="Gene3D" id="2.150.10.10">
    <property type="entry name" value="Serralysin-like metalloprotease, C-terminal"/>
    <property type="match status" value="3"/>
</dbReference>
<dbReference type="InterPro" id="IPR018511">
    <property type="entry name" value="Hemolysin-typ_Ca-bd_CS"/>
</dbReference>
<dbReference type="GO" id="GO:0016020">
    <property type="term" value="C:membrane"/>
    <property type="evidence" value="ECO:0007669"/>
    <property type="project" value="UniProtKB-SubCell"/>
</dbReference>
<dbReference type="InterPro" id="IPR035940">
    <property type="entry name" value="CAP_sf"/>
</dbReference>
<dbReference type="SUPFAM" id="SSF51120">
    <property type="entry name" value="beta-Roll"/>
    <property type="match status" value="4"/>
</dbReference>
<dbReference type="InterPro" id="IPR001343">
    <property type="entry name" value="Hemolysn_Ca-bd"/>
</dbReference>
<dbReference type="OrthoDB" id="7836029at2"/>
<dbReference type="GO" id="GO:0005576">
    <property type="term" value="C:extracellular region"/>
    <property type="evidence" value="ECO:0007669"/>
    <property type="project" value="UniProtKB-SubCell"/>
</dbReference>
<dbReference type="Proteomes" id="UP000325289">
    <property type="component" value="Unassembled WGS sequence"/>
</dbReference>
<feature type="region of interest" description="Disordered" evidence="8">
    <location>
        <begin position="290"/>
        <end position="375"/>
    </location>
</feature>
<dbReference type="Gene3D" id="3.40.33.10">
    <property type="entry name" value="CAP"/>
    <property type="match status" value="1"/>
</dbReference>
<evidence type="ECO:0000313" key="10">
    <source>
        <dbReference type="Proteomes" id="UP000325289"/>
    </source>
</evidence>
<reference evidence="9 10" key="1">
    <citation type="submission" date="2016-10" db="EMBL/GenBank/DDBJ databases">
        <authorList>
            <person name="Varghese N."/>
            <person name="Submissions S."/>
        </authorList>
    </citation>
    <scope>NUCLEOTIDE SEQUENCE [LARGE SCALE GENOMIC DNA]</scope>
    <source>
        <strain evidence="10">YIM D21,KCTC 23444,ACCC 10710</strain>
    </source>
</reference>
<sequence>MPINIYAPTSADNLSLVELDLYHLIMEYRAEQGLPAIPLSGGLTLTAGRHSLDQYHNIEVPGTGLPEGANLHSWSDRPYMSDGSTPGAMTNAPQRLQSGYNDPGYEITAYGQPDVERALAGWKQSPGHDIVIRNAGPWTGISWGAIGIGVEMNERVESGPIRYGNYYNVWFGQAKDPGGPPLIEGTTAADTVRGTAFADRIAAGGGDDTIRGHGGDDRIHLGGGNNAIFGGTGTDTLVVNLPSTAVEVAMAGAAMQITLGPHVSTLHGMELFEFTDGTFELTANGLVEVEQDPLPDGPEEPAEPDGPPPPTEPVRNVNPPSEIVQALPMHSEGGNTGNPGMPPGGEGRRVIGDDADNVIGGPPTDDTLNGGGGDDMISGGDGWDLIAGGDGNDTISGGNGNDMIGGGFGDDKIVAGAGRDTIGAGRGDDSVNGGLEDDVISGGPGDDVIFGEAGDDVIGGSYGDDTVSDGDGNDNLGGGTGMDILAGHDGDDSIGGGEGNDLIGGGNGDDFLAGGGRNDTILGGSGNDTINGGEGNDHMYGQAGADVFVFNGFTDGEVDRIYDFDDGEDVLRLRGISGNNTQERIEALDITYFAFDGEVAGARLTYGGHTIEIAGIAAEDLGVGDFIFI</sequence>
<keyword evidence="3" id="KW-0964">Secreted</keyword>
<name>A0A1I1UN21_9RHOB</name>
<feature type="compositionally biased region" description="Gly residues" evidence="8">
    <location>
        <begin position="493"/>
        <end position="508"/>
    </location>
</feature>
<evidence type="ECO:0000256" key="6">
    <source>
        <dbReference type="ARBA" id="ARBA00023026"/>
    </source>
</evidence>
<evidence type="ECO:0000256" key="8">
    <source>
        <dbReference type="SAM" id="MobiDB-lite"/>
    </source>
</evidence>
<dbReference type="InterPro" id="IPR011049">
    <property type="entry name" value="Serralysin-like_metalloprot_C"/>
</dbReference>
<dbReference type="EMBL" id="FOMS01000002">
    <property type="protein sequence ID" value="SFD70173.1"/>
    <property type="molecule type" value="Genomic_DNA"/>
</dbReference>
<gene>
    <name evidence="9" type="ORF">SAMN04515678_102350</name>
</gene>
<organism evidence="9 10">
    <name type="scientific">Roseivivax sediminis</name>
    <dbReference type="NCBI Taxonomy" id="936889"/>
    <lineage>
        <taxon>Bacteria</taxon>
        <taxon>Pseudomonadati</taxon>
        <taxon>Pseudomonadota</taxon>
        <taxon>Alphaproteobacteria</taxon>
        <taxon>Rhodobacterales</taxon>
        <taxon>Roseobacteraceae</taxon>
        <taxon>Roseivivax</taxon>
    </lineage>
</organism>
<evidence type="ECO:0000256" key="2">
    <source>
        <dbReference type="ARBA" id="ARBA00004613"/>
    </source>
</evidence>
<keyword evidence="6" id="KW-0843">Virulence</keyword>
<feature type="compositionally biased region" description="Acidic residues" evidence="8">
    <location>
        <begin position="290"/>
        <end position="303"/>
    </location>
</feature>
<evidence type="ECO:0000256" key="7">
    <source>
        <dbReference type="ARBA" id="ARBA00023136"/>
    </source>
</evidence>
<dbReference type="PANTHER" id="PTHR38340:SF1">
    <property type="entry name" value="S-LAYER PROTEIN"/>
    <property type="match status" value="1"/>
</dbReference>
<dbReference type="RefSeq" id="WP_149754735.1">
    <property type="nucleotide sequence ID" value="NZ_FOMS01000002.1"/>
</dbReference>
<evidence type="ECO:0000256" key="4">
    <source>
        <dbReference type="ARBA" id="ARBA00022656"/>
    </source>
</evidence>
<dbReference type="GO" id="GO:0005509">
    <property type="term" value="F:calcium ion binding"/>
    <property type="evidence" value="ECO:0007669"/>
    <property type="project" value="InterPro"/>
</dbReference>
<accession>A0A1I1UN21</accession>
<evidence type="ECO:0000313" key="9">
    <source>
        <dbReference type="EMBL" id="SFD70173.1"/>
    </source>
</evidence>
<protein>
    <submittedName>
        <fullName evidence="9">Ca2+-binding protein, RTX toxin-related</fullName>
    </submittedName>
</protein>
<dbReference type="InterPro" id="IPR050557">
    <property type="entry name" value="RTX_toxin/Mannuronan_C5-epim"/>
</dbReference>
<comment type="subcellular location">
    <subcellularLocation>
        <location evidence="1">Membrane</location>
    </subcellularLocation>
    <subcellularLocation>
        <location evidence="2">Secreted</location>
    </subcellularLocation>
</comment>
<feature type="region of interest" description="Disordered" evidence="8">
    <location>
        <begin position="463"/>
        <end position="508"/>
    </location>
</feature>
<keyword evidence="5" id="KW-0677">Repeat</keyword>
<keyword evidence="10" id="KW-1185">Reference proteome</keyword>
<keyword evidence="4" id="KW-0800">Toxin</keyword>
<dbReference type="PRINTS" id="PR01488">
    <property type="entry name" value="RTXTOXINA"/>
</dbReference>
<dbReference type="PRINTS" id="PR00313">
    <property type="entry name" value="CABNDNGRPT"/>
</dbReference>
<evidence type="ECO:0000256" key="5">
    <source>
        <dbReference type="ARBA" id="ARBA00022737"/>
    </source>
</evidence>
<evidence type="ECO:0000256" key="3">
    <source>
        <dbReference type="ARBA" id="ARBA00022525"/>
    </source>
</evidence>
<dbReference type="PANTHER" id="PTHR38340">
    <property type="entry name" value="S-LAYER PROTEIN"/>
    <property type="match status" value="1"/>
</dbReference>